<keyword evidence="1" id="KW-1133">Transmembrane helix</keyword>
<dbReference type="EnsemblMetazoa" id="GBRI014113-RA">
    <property type="protein sequence ID" value="GBRI014113-PA"/>
    <property type="gene ID" value="GBRI014113"/>
</dbReference>
<feature type="transmembrane region" description="Helical" evidence="1">
    <location>
        <begin position="91"/>
        <end position="113"/>
    </location>
</feature>
<proteinExistence type="predicted"/>
<keyword evidence="1" id="KW-0472">Membrane</keyword>
<keyword evidence="1" id="KW-0812">Transmembrane</keyword>
<evidence type="ECO:0000313" key="2">
    <source>
        <dbReference type="EnsemblMetazoa" id="GBRI014113-PA"/>
    </source>
</evidence>
<organism evidence="2 3">
    <name type="scientific">Glossina brevipalpis</name>
    <dbReference type="NCBI Taxonomy" id="37001"/>
    <lineage>
        <taxon>Eukaryota</taxon>
        <taxon>Metazoa</taxon>
        <taxon>Ecdysozoa</taxon>
        <taxon>Arthropoda</taxon>
        <taxon>Hexapoda</taxon>
        <taxon>Insecta</taxon>
        <taxon>Pterygota</taxon>
        <taxon>Neoptera</taxon>
        <taxon>Endopterygota</taxon>
        <taxon>Diptera</taxon>
        <taxon>Brachycera</taxon>
        <taxon>Muscomorpha</taxon>
        <taxon>Hippoboscoidea</taxon>
        <taxon>Glossinidae</taxon>
        <taxon>Glossina</taxon>
    </lineage>
</organism>
<accession>A0A1A9WC64</accession>
<evidence type="ECO:0000256" key="1">
    <source>
        <dbReference type="SAM" id="Phobius"/>
    </source>
</evidence>
<sequence length="122" mass="14172">MAGQTRRPNDSNTGLIGESVYEATSAVLMDCIQGRIKKTFDIFVRFVAFLILRVIPGNRLRLTYCLFSQEYIINDDYKTQRFVKVTNNKRTGYMVVVHIANALFFYCRSFYLVTEMFVNANK</sequence>
<protein>
    <submittedName>
        <fullName evidence="2">Uncharacterized protein</fullName>
    </submittedName>
</protein>
<evidence type="ECO:0000313" key="3">
    <source>
        <dbReference type="Proteomes" id="UP000091820"/>
    </source>
</evidence>
<dbReference type="VEuPathDB" id="VectorBase:GBRI014113"/>
<reference evidence="2" key="2">
    <citation type="submission" date="2020-05" db="UniProtKB">
        <authorList>
            <consortium name="EnsemblMetazoa"/>
        </authorList>
    </citation>
    <scope>IDENTIFICATION</scope>
    <source>
        <strain evidence="2">IAEA</strain>
    </source>
</reference>
<reference evidence="3" key="1">
    <citation type="submission" date="2014-03" db="EMBL/GenBank/DDBJ databases">
        <authorList>
            <person name="Aksoy S."/>
            <person name="Warren W."/>
            <person name="Wilson R.K."/>
        </authorList>
    </citation>
    <scope>NUCLEOTIDE SEQUENCE [LARGE SCALE GENOMIC DNA]</scope>
    <source>
        <strain evidence="3">IAEA</strain>
    </source>
</reference>
<dbReference type="Proteomes" id="UP000091820">
    <property type="component" value="Unassembled WGS sequence"/>
</dbReference>
<dbReference type="AlphaFoldDB" id="A0A1A9WC64"/>
<name>A0A1A9WC64_9MUSC</name>
<keyword evidence="3" id="KW-1185">Reference proteome</keyword>